<evidence type="ECO:0000256" key="6">
    <source>
        <dbReference type="ARBA" id="ARBA00022824"/>
    </source>
</evidence>
<evidence type="ECO:0000256" key="10">
    <source>
        <dbReference type="ARBA" id="ARBA00023209"/>
    </source>
</evidence>
<feature type="transmembrane region" description="Helical" evidence="12">
    <location>
        <begin position="147"/>
        <end position="167"/>
    </location>
</feature>
<comment type="caution">
    <text evidence="13">The sequence shown here is derived from an EMBL/GenBank/DDBJ whole genome shotgun (WGS) entry which is preliminary data.</text>
</comment>
<keyword evidence="9 12" id="KW-0472">Membrane</keyword>
<sequence>MAQIAKIPYILITTAGLHVAFTAPAPLSPKFKQSESATSNKATLSWIIGKLGVLKVLLWLAAIIEIAAIASQQTPESSFARIAVSKGLGRGADAAYRLTPFSTIGMALVGGGALLRIICYRALTAFHTFEISIVDGHKLITTGPYSVVRHPSYTGLIALYFGMNLWFLSPRSLPDGMGALDTLVGKIVLGLFITAFWKAFLGILERLPEEDALLRGTFGKEWEEWARKVPYSLIPGIY</sequence>
<evidence type="ECO:0000256" key="11">
    <source>
        <dbReference type="ARBA" id="ARBA00023264"/>
    </source>
</evidence>
<keyword evidence="10" id="KW-0594">Phospholipid biosynthesis</keyword>
<evidence type="ECO:0000256" key="9">
    <source>
        <dbReference type="ARBA" id="ARBA00023136"/>
    </source>
</evidence>
<dbReference type="InterPro" id="IPR007318">
    <property type="entry name" value="Phopholipid_MeTrfase"/>
</dbReference>
<evidence type="ECO:0000256" key="8">
    <source>
        <dbReference type="ARBA" id="ARBA00023098"/>
    </source>
</evidence>
<dbReference type="OrthoDB" id="422086at2759"/>
<evidence type="ECO:0000313" key="13">
    <source>
        <dbReference type="EMBL" id="KAF5378502.1"/>
    </source>
</evidence>
<dbReference type="GO" id="GO:0032259">
    <property type="term" value="P:methylation"/>
    <property type="evidence" value="ECO:0007669"/>
    <property type="project" value="UniProtKB-KW"/>
</dbReference>
<keyword evidence="8" id="KW-0443">Lipid metabolism</keyword>
<proteinExistence type="predicted"/>
<keyword evidence="7 12" id="KW-1133">Transmembrane helix</keyword>
<dbReference type="Pfam" id="PF04191">
    <property type="entry name" value="PEMT"/>
    <property type="match status" value="1"/>
</dbReference>
<evidence type="ECO:0000256" key="7">
    <source>
        <dbReference type="ARBA" id="ARBA00022989"/>
    </source>
</evidence>
<feature type="transmembrane region" description="Helical" evidence="12">
    <location>
        <begin position="7"/>
        <end position="27"/>
    </location>
</feature>
<keyword evidence="3" id="KW-0489">Methyltransferase</keyword>
<dbReference type="Gene3D" id="1.20.120.1630">
    <property type="match status" value="1"/>
</dbReference>
<protein>
    <recommendedName>
        <fullName evidence="15">Protein-S-isoprenylcysteine O-methyltransferase</fullName>
    </recommendedName>
</protein>
<keyword evidence="4" id="KW-0949">S-adenosyl-L-methionine</keyword>
<dbReference type="Proteomes" id="UP000565441">
    <property type="component" value="Unassembled WGS sequence"/>
</dbReference>
<evidence type="ECO:0000313" key="14">
    <source>
        <dbReference type="Proteomes" id="UP000565441"/>
    </source>
</evidence>
<accession>A0A8H5M2M2</accession>
<name>A0A8H5M2M2_9AGAR</name>
<dbReference type="PANTHER" id="PTHR12714">
    <property type="entry name" value="PROTEIN-S ISOPRENYLCYSTEINE O-METHYLTRANSFERASE"/>
    <property type="match status" value="1"/>
</dbReference>
<keyword evidence="11" id="KW-1208">Phospholipid metabolism</keyword>
<gene>
    <name evidence="13" type="ORF">D9615_007172</name>
</gene>
<evidence type="ECO:0000256" key="5">
    <source>
        <dbReference type="ARBA" id="ARBA00022692"/>
    </source>
</evidence>
<comment type="subcellular location">
    <subcellularLocation>
        <location evidence="1">Endomembrane system</location>
        <topology evidence="1">Multi-pass membrane protein</topology>
    </subcellularLocation>
</comment>
<keyword evidence="6" id="KW-0256">Endoplasmic reticulum</keyword>
<dbReference type="PANTHER" id="PTHR12714:SF24">
    <property type="entry name" value="SLR1182 PROTEIN"/>
    <property type="match status" value="1"/>
</dbReference>
<keyword evidence="14" id="KW-1185">Reference proteome</keyword>
<evidence type="ECO:0000256" key="2">
    <source>
        <dbReference type="ARBA" id="ARBA00022516"/>
    </source>
</evidence>
<dbReference type="GO" id="GO:0006656">
    <property type="term" value="P:phosphatidylcholine biosynthetic process"/>
    <property type="evidence" value="ECO:0007669"/>
    <property type="project" value="UniProtKB-UniPathway"/>
</dbReference>
<reference evidence="13 14" key="1">
    <citation type="journal article" date="2020" name="ISME J.">
        <title>Uncovering the hidden diversity of litter-decomposition mechanisms in mushroom-forming fungi.</title>
        <authorList>
            <person name="Floudas D."/>
            <person name="Bentzer J."/>
            <person name="Ahren D."/>
            <person name="Johansson T."/>
            <person name="Persson P."/>
            <person name="Tunlid A."/>
        </authorList>
    </citation>
    <scope>NUCLEOTIDE SEQUENCE [LARGE SCALE GENOMIC DNA]</scope>
    <source>
        <strain evidence="13 14">CBS 661.87</strain>
    </source>
</reference>
<feature type="transmembrane region" description="Helical" evidence="12">
    <location>
        <begin position="47"/>
        <end position="71"/>
    </location>
</feature>
<keyword evidence="3" id="KW-0808">Transferase</keyword>
<evidence type="ECO:0000256" key="3">
    <source>
        <dbReference type="ARBA" id="ARBA00022603"/>
    </source>
</evidence>
<keyword evidence="2" id="KW-0444">Lipid biosynthesis</keyword>
<evidence type="ECO:0000256" key="1">
    <source>
        <dbReference type="ARBA" id="ARBA00004127"/>
    </source>
</evidence>
<evidence type="ECO:0000256" key="12">
    <source>
        <dbReference type="SAM" id="Phobius"/>
    </source>
</evidence>
<dbReference type="GO" id="GO:0012505">
    <property type="term" value="C:endomembrane system"/>
    <property type="evidence" value="ECO:0007669"/>
    <property type="project" value="UniProtKB-SubCell"/>
</dbReference>
<dbReference type="GO" id="GO:0008168">
    <property type="term" value="F:methyltransferase activity"/>
    <property type="evidence" value="ECO:0007669"/>
    <property type="project" value="UniProtKB-KW"/>
</dbReference>
<evidence type="ECO:0000256" key="4">
    <source>
        <dbReference type="ARBA" id="ARBA00022691"/>
    </source>
</evidence>
<evidence type="ECO:0008006" key="15">
    <source>
        <dbReference type="Google" id="ProtNLM"/>
    </source>
</evidence>
<organism evidence="13 14">
    <name type="scientific">Tricholomella constricta</name>
    <dbReference type="NCBI Taxonomy" id="117010"/>
    <lineage>
        <taxon>Eukaryota</taxon>
        <taxon>Fungi</taxon>
        <taxon>Dikarya</taxon>
        <taxon>Basidiomycota</taxon>
        <taxon>Agaricomycotina</taxon>
        <taxon>Agaricomycetes</taxon>
        <taxon>Agaricomycetidae</taxon>
        <taxon>Agaricales</taxon>
        <taxon>Tricholomatineae</taxon>
        <taxon>Lyophyllaceae</taxon>
        <taxon>Tricholomella</taxon>
    </lineage>
</organism>
<feature type="transmembrane region" description="Helical" evidence="12">
    <location>
        <begin position="187"/>
        <end position="204"/>
    </location>
</feature>
<dbReference type="AlphaFoldDB" id="A0A8H5M2M2"/>
<dbReference type="UniPathway" id="UPA00753"/>
<dbReference type="EMBL" id="JAACJP010000019">
    <property type="protein sequence ID" value="KAF5378502.1"/>
    <property type="molecule type" value="Genomic_DNA"/>
</dbReference>
<keyword evidence="5 12" id="KW-0812">Transmembrane</keyword>